<accession>A0AB32W212</accession>
<reference evidence="1" key="1">
    <citation type="journal article" date="1997" name="Nucleic Acids Res.">
        <title>tRNAscan-SE: a program for improved detection of transfer RNA genes in genomic sequence.</title>
        <authorList>
            <person name="Lowe T.M."/>
            <person name="Eddy S.R."/>
        </authorList>
    </citation>
    <scope>NUCLEOTIDE SEQUENCE [LARGE SCALE GENOMIC DNA]</scope>
    <source>
        <strain evidence="1">r\B97-61/B2</strain>
    </source>
</reference>
<dbReference type="GeneID" id="18606644"/>
<gene>
    <name evidence="2" type="primary">LOC18606644</name>
</gene>
<reference evidence="2" key="2">
    <citation type="submission" date="2025-08" db="UniProtKB">
        <authorList>
            <consortium name="RefSeq"/>
        </authorList>
    </citation>
    <scope>IDENTIFICATION</scope>
</reference>
<dbReference type="RefSeq" id="XP_017972147.1">
    <property type="nucleotide sequence ID" value="XM_018116658.1"/>
</dbReference>
<evidence type="ECO:0000313" key="1">
    <source>
        <dbReference type="Proteomes" id="UP000694886"/>
    </source>
</evidence>
<dbReference type="Proteomes" id="UP000694886">
    <property type="component" value="Chromosome 3"/>
</dbReference>
<evidence type="ECO:0000313" key="2">
    <source>
        <dbReference type="RefSeq" id="XP_017972147.1"/>
    </source>
</evidence>
<organism evidence="1 2">
    <name type="scientific">Theobroma cacao</name>
    <name type="common">Cacao</name>
    <name type="synonym">Cocoa</name>
    <dbReference type="NCBI Taxonomy" id="3641"/>
    <lineage>
        <taxon>Eukaryota</taxon>
        <taxon>Viridiplantae</taxon>
        <taxon>Streptophyta</taxon>
        <taxon>Embryophyta</taxon>
        <taxon>Tracheophyta</taxon>
        <taxon>Spermatophyta</taxon>
        <taxon>Magnoliopsida</taxon>
        <taxon>eudicotyledons</taxon>
        <taxon>Gunneridae</taxon>
        <taxon>Pentapetalae</taxon>
        <taxon>rosids</taxon>
        <taxon>malvids</taxon>
        <taxon>Malvales</taxon>
        <taxon>Malvaceae</taxon>
        <taxon>Byttnerioideae</taxon>
        <taxon>Theobroma</taxon>
    </lineage>
</organism>
<dbReference type="KEGG" id="tcc:18606644"/>
<dbReference type="AlphaFoldDB" id="A0AB32W212"/>
<sequence length="103" mass="11652">MGTYNVDTWQLVPTKQEDPMGRANRDADSAKRFLLEIRDSGHVTPDTRGISVTFLKPEIELQEAVIQTVEQLRCFSCAVTRSETDKWPVVLIGLSNRFFPAVI</sequence>
<proteinExistence type="predicted"/>
<name>A0AB32W212_THECC</name>
<protein>
    <submittedName>
        <fullName evidence="2">Uncharacterized protein LOC18606644</fullName>
    </submittedName>
</protein>
<dbReference type="Gramene" id="Tc03v2_t024400.1">
    <property type="protein sequence ID" value="Tc03v2_p024400.1"/>
    <property type="gene ID" value="Tc03v2_g024400"/>
</dbReference>